<sequence>MVIYFPPNDGGALVLHCFVEHPCKMCKKNLATLIPLSTCHYLVNFHPFAVVSYF</sequence>
<evidence type="ECO:0000313" key="1">
    <source>
        <dbReference type="EMBL" id="SLM63090.1"/>
    </source>
</evidence>
<accession>A0A375AAM4</accession>
<keyword evidence="2" id="KW-1185">Reference proteome</keyword>
<protein>
    <submittedName>
        <fullName evidence="1">Uncharacterized protein</fullName>
    </submittedName>
</protein>
<proteinExistence type="predicted"/>
<dbReference type="AlphaFoldDB" id="A0A375AAM4"/>
<dbReference type="EMBL" id="LT615367">
    <property type="protein sequence ID" value="SLM63090.1"/>
    <property type="molecule type" value="Genomic_DNA"/>
</dbReference>
<reference evidence="1 2" key="1">
    <citation type="submission" date="2016-09" db="EMBL/GenBank/DDBJ databases">
        <authorList>
            <person name="Reverchon S."/>
            <person name="Nasser W."/>
            <person name="Leonard S."/>
            <person name="Brochier C."/>
            <person name="Duprey A."/>
        </authorList>
    </citation>
    <scope>NUCLEOTIDE SEQUENCE [LARGE SCALE GENOMIC DNA]</scope>
    <source>
        <strain evidence="1 2">174/2</strain>
    </source>
</reference>
<organism evidence="1 2">
    <name type="scientific">Dickeya aquatica</name>
    <dbReference type="NCBI Taxonomy" id="1401087"/>
    <lineage>
        <taxon>Bacteria</taxon>
        <taxon>Pseudomonadati</taxon>
        <taxon>Pseudomonadota</taxon>
        <taxon>Gammaproteobacteria</taxon>
        <taxon>Enterobacterales</taxon>
        <taxon>Pectobacteriaceae</taxon>
        <taxon>Dickeya</taxon>
    </lineage>
</organism>
<dbReference type="Proteomes" id="UP000294820">
    <property type="component" value="Chromosome 1"/>
</dbReference>
<evidence type="ECO:0000313" key="2">
    <source>
        <dbReference type="Proteomes" id="UP000294820"/>
    </source>
</evidence>
<name>A0A375AAM4_9GAMM</name>
<gene>
    <name evidence="1" type="ORF">DAQ1742_02181</name>
</gene>
<dbReference type="KEGG" id="daq:DAQ1742_02181"/>